<feature type="transmembrane region" description="Helical" evidence="2">
    <location>
        <begin position="46"/>
        <end position="63"/>
    </location>
</feature>
<dbReference type="InterPro" id="IPR021401">
    <property type="entry name" value="DUF3040"/>
</dbReference>
<sequence length="129" mass="13909">MALSDYERNMLEQLEAQLKGEDPQLATSLASDDVEQTRLALSVRHVVLGLIAAVAGLGVVATGVATEMIIIGVVGAVIVWFGLMYILGGMSRVSAEPGRRPAKAAPPTVESFMERQKRAFEQRREEGGR</sequence>
<keyword evidence="4" id="KW-1185">Reference proteome</keyword>
<protein>
    <submittedName>
        <fullName evidence="3">DUF3040 domain-containing protein</fullName>
    </submittedName>
</protein>
<proteinExistence type="predicted"/>
<dbReference type="RefSeq" id="WP_204425356.1">
    <property type="nucleotide sequence ID" value="NZ_CP070228.1"/>
</dbReference>
<evidence type="ECO:0000256" key="2">
    <source>
        <dbReference type="SAM" id="Phobius"/>
    </source>
</evidence>
<organism evidence="3 4">
    <name type="scientific">Arcanobacterium phocisimile</name>
    <dbReference type="NCBI Taxonomy" id="1302235"/>
    <lineage>
        <taxon>Bacteria</taxon>
        <taxon>Bacillati</taxon>
        <taxon>Actinomycetota</taxon>
        <taxon>Actinomycetes</taxon>
        <taxon>Actinomycetales</taxon>
        <taxon>Actinomycetaceae</taxon>
        <taxon>Arcanobacterium</taxon>
    </lineage>
</organism>
<dbReference type="EMBL" id="CP070228">
    <property type="protein sequence ID" value="QRV02767.1"/>
    <property type="molecule type" value="Genomic_DNA"/>
</dbReference>
<reference evidence="3 4" key="1">
    <citation type="submission" date="2021-02" db="EMBL/GenBank/DDBJ databases">
        <title>Complete Genome Sequence of Arcanobacterium phocisimile strain DSM 26142T from a harbour seal.</title>
        <authorList>
            <person name="Borowiak M."/>
            <person name="Alssahen M."/>
            <person name="Malorny B."/>
            <person name="Laemmler C."/>
            <person name="Siebert U."/>
            <person name="Ploetz M."/>
            <person name="Abdulmawjood A."/>
        </authorList>
    </citation>
    <scope>NUCLEOTIDE SEQUENCE [LARGE SCALE GENOMIC DNA]</scope>
    <source>
        <strain evidence="3 4">DSM 26142</strain>
    </source>
</reference>
<evidence type="ECO:0000256" key="1">
    <source>
        <dbReference type="SAM" id="MobiDB-lite"/>
    </source>
</evidence>
<dbReference type="Pfam" id="PF11239">
    <property type="entry name" value="DUF3040"/>
    <property type="match status" value="1"/>
</dbReference>
<feature type="compositionally biased region" description="Basic and acidic residues" evidence="1">
    <location>
        <begin position="112"/>
        <end position="129"/>
    </location>
</feature>
<gene>
    <name evidence="3" type="ORF">JTE88_03265</name>
</gene>
<feature type="transmembrane region" description="Helical" evidence="2">
    <location>
        <begin position="69"/>
        <end position="90"/>
    </location>
</feature>
<evidence type="ECO:0000313" key="4">
    <source>
        <dbReference type="Proteomes" id="UP000602653"/>
    </source>
</evidence>
<name>A0ABX7II44_9ACTO</name>
<keyword evidence="2" id="KW-0812">Transmembrane</keyword>
<dbReference type="Proteomes" id="UP000602653">
    <property type="component" value="Chromosome"/>
</dbReference>
<keyword evidence="2" id="KW-1133">Transmembrane helix</keyword>
<evidence type="ECO:0000313" key="3">
    <source>
        <dbReference type="EMBL" id="QRV02767.1"/>
    </source>
</evidence>
<keyword evidence="2" id="KW-0472">Membrane</keyword>
<accession>A0ABX7II44</accession>
<feature type="region of interest" description="Disordered" evidence="1">
    <location>
        <begin position="94"/>
        <end position="129"/>
    </location>
</feature>